<reference evidence="8 9" key="1">
    <citation type="submission" date="2017-03" db="EMBL/GenBank/DDBJ databases">
        <title>Genome sequence of Clostridium oryzae DSM 28571.</title>
        <authorList>
            <person name="Poehlein A."/>
            <person name="Daniel R."/>
        </authorList>
    </citation>
    <scope>NUCLEOTIDE SEQUENCE [LARGE SCALE GENOMIC DNA]</scope>
    <source>
        <strain evidence="8 9">DSM 28571</strain>
    </source>
</reference>
<dbReference type="GO" id="GO:0005886">
    <property type="term" value="C:plasma membrane"/>
    <property type="evidence" value="ECO:0007669"/>
    <property type="project" value="UniProtKB-SubCell"/>
</dbReference>
<dbReference type="OrthoDB" id="3180973at2"/>
<accession>A0A1V4IRU7</accession>
<feature type="transmembrane region" description="Helical" evidence="6">
    <location>
        <begin position="110"/>
        <end position="128"/>
    </location>
</feature>
<feature type="domain" description="DUF2179" evidence="7">
    <location>
        <begin position="224"/>
        <end position="278"/>
    </location>
</feature>
<keyword evidence="3 6" id="KW-0812">Transmembrane</keyword>
<dbReference type="Pfam" id="PF10035">
    <property type="entry name" value="DUF2179"/>
    <property type="match status" value="1"/>
</dbReference>
<dbReference type="EMBL" id="MZGV01000013">
    <property type="protein sequence ID" value="OPJ62742.1"/>
    <property type="molecule type" value="Genomic_DNA"/>
</dbReference>
<organism evidence="8 9">
    <name type="scientific">Clostridium oryzae</name>
    <dbReference type="NCBI Taxonomy" id="1450648"/>
    <lineage>
        <taxon>Bacteria</taxon>
        <taxon>Bacillati</taxon>
        <taxon>Bacillota</taxon>
        <taxon>Clostridia</taxon>
        <taxon>Eubacteriales</taxon>
        <taxon>Clostridiaceae</taxon>
        <taxon>Clostridium</taxon>
    </lineage>
</organism>
<gene>
    <name evidence="8" type="ORF">CLORY_16220</name>
</gene>
<evidence type="ECO:0000313" key="9">
    <source>
        <dbReference type="Proteomes" id="UP000190080"/>
    </source>
</evidence>
<protein>
    <recommendedName>
        <fullName evidence="7">DUF2179 domain-containing protein</fullName>
    </recommendedName>
</protein>
<keyword evidence="5 6" id="KW-0472">Membrane</keyword>
<evidence type="ECO:0000256" key="3">
    <source>
        <dbReference type="ARBA" id="ARBA00022692"/>
    </source>
</evidence>
<evidence type="ECO:0000259" key="7">
    <source>
        <dbReference type="Pfam" id="PF10035"/>
    </source>
</evidence>
<dbReference type="RefSeq" id="WP_079423117.1">
    <property type="nucleotide sequence ID" value="NZ_MZGV01000013.1"/>
</dbReference>
<evidence type="ECO:0000256" key="4">
    <source>
        <dbReference type="ARBA" id="ARBA00022989"/>
    </source>
</evidence>
<dbReference type="Proteomes" id="UP000190080">
    <property type="component" value="Unassembled WGS sequence"/>
</dbReference>
<name>A0A1V4IRU7_9CLOT</name>
<feature type="transmembrane region" description="Helical" evidence="6">
    <location>
        <begin position="44"/>
        <end position="73"/>
    </location>
</feature>
<feature type="transmembrane region" description="Helical" evidence="6">
    <location>
        <begin position="79"/>
        <end position="98"/>
    </location>
</feature>
<keyword evidence="2" id="KW-1003">Cell membrane</keyword>
<proteinExistence type="predicted"/>
<dbReference type="InterPro" id="IPR003740">
    <property type="entry name" value="YitT"/>
</dbReference>
<dbReference type="STRING" id="1450648.CLORY_16220"/>
<dbReference type="PIRSF" id="PIRSF006483">
    <property type="entry name" value="Membrane_protein_YitT"/>
    <property type="match status" value="1"/>
</dbReference>
<evidence type="ECO:0000313" key="8">
    <source>
        <dbReference type="EMBL" id="OPJ62742.1"/>
    </source>
</evidence>
<evidence type="ECO:0000256" key="1">
    <source>
        <dbReference type="ARBA" id="ARBA00004651"/>
    </source>
</evidence>
<comment type="caution">
    <text evidence="8">The sequence shown here is derived from an EMBL/GenBank/DDBJ whole genome shotgun (WGS) entry which is preliminary data.</text>
</comment>
<dbReference type="PANTHER" id="PTHR33545">
    <property type="entry name" value="UPF0750 MEMBRANE PROTEIN YITT-RELATED"/>
    <property type="match status" value="1"/>
</dbReference>
<keyword evidence="9" id="KW-1185">Reference proteome</keyword>
<sequence length="285" mass="31752">MNKSFYKTNLTDIFFIFLGSILGAVGINMFLAHAKLLSGGASGIALIFQYLFGIDAGYLVLLINIPLFVLGFMKLNKRFMIYTFVGTITLSAALVITNPISNILHINDKLLYCIYGGVVNGIGYGLVFTHHGSTGGLDIISMVIRKHNSNFNVGKTNFYINFFIVAISAFIFGLPSALYTLIAMYISSFVLDYVIKGFNRSKCVIIITDKENEVRDYIMNKVKRGITYLYGEGAFTHKEKRVIFCVISLAELPNLKKAVSYIDDKAFFTIFDTSEVRGLGFKSDL</sequence>
<dbReference type="InterPro" id="IPR015867">
    <property type="entry name" value="N-reg_PII/ATP_PRibTrfase_C"/>
</dbReference>
<dbReference type="CDD" id="cd16380">
    <property type="entry name" value="YitT_C"/>
    <property type="match status" value="1"/>
</dbReference>
<dbReference type="Gene3D" id="3.30.70.120">
    <property type="match status" value="1"/>
</dbReference>
<dbReference type="InterPro" id="IPR051461">
    <property type="entry name" value="UPF0750_membrane"/>
</dbReference>
<dbReference type="PANTHER" id="PTHR33545:SF5">
    <property type="entry name" value="UPF0750 MEMBRANE PROTEIN YITT"/>
    <property type="match status" value="1"/>
</dbReference>
<feature type="transmembrane region" description="Helical" evidence="6">
    <location>
        <begin position="158"/>
        <end position="191"/>
    </location>
</feature>
<dbReference type="Pfam" id="PF02588">
    <property type="entry name" value="YitT_membrane"/>
    <property type="match status" value="1"/>
</dbReference>
<comment type="subcellular location">
    <subcellularLocation>
        <location evidence="1">Cell membrane</location>
        <topology evidence="1">Multi-pass membrane protein</topology>
    </subcellularLocation>
</comment>
<keyword evidence="4 6" id="KW-1133">Transmembrane helix</keyword>
<dbReference type="InterPro" id="IPR019264">
    <property type="entry name" value="DUF2179"/>
</dbReference>
<feature type="transmembrane region" description="Helical" evidence="6">
    <location>
        <begin position="13"/>
        <end position="32"/>
    </location>
</feature>
<evidence type="ECO:0000256" key="5">
    <source>
        <dbReference type="ARBA" id="ARBA00023136"/>
    </source>
</evidence>
<evidence type="ECO:0000256" key="6">
    <source>
        <dbReference type="SAM" id="Phobius"/>
    </source>
</evidence>
<evidence type="ECO:0000256" key="2">
    <source>
        <dbReference type="ARBA" id="ARBA00022475"/>
    </source>
</evidence>
<dbReference type="AlphaFoldDB" id="A0A1V4IRU7"/>